<evidence type="ECO:0000256" key="1">
    <source>
        <dbReference type="ARBA" id="ARBA00004117"/>
    </source>
</evidence>
<dbReference type="GO" id="GO:0009425">
    <property type="term" value="C:bacterial-type flagellum basal body"/>
    <property type="evidence" value="ECO:0007669"/>
    <property type="project" value="UniProtKB-SubCell"/>
</dbReference>
<dbReference type="Pfam" id="PF07559">
    <property type="entry name" value="FlgE_D2"/>
    <property type="match status" value="1"/>
</dbReference>
<dbReference type="EMBL" id="SUMG01000003">
    <property type="protein sequence ID" value="NBG87571.1"/>
    <property type="molecule type" value="Genomic_DNA"/>
</dbReference>
<evidence type="ECO:0000313" key="10">
    <source>
        <dbReference type="EMBL" id="NBG87571.1"/>
    </source>
</evidence>
<accession>A0AA43XJM0</accession>
<gene>
    <name evidence="10" type="ORF">ISALK_03570</name>
</gene>
<dbReference type="InterPro" id="IPR011491">
    <property type="entry name" value="FlgE_D2"/>
</dbReference>
<dbReference type="AlphaFoldDB" id="A0AA43XJM0"/>
<protein>
    <recommendedName>
        <fullName evidence="3 5">Flagellar hook protein FlgE</fullName>
    </recommendedName>
</protein>
<evidence type="ECO:0000259" key="9">
    <source>
        <dbReference type="Pfam" id="PF22692"/>
    </source>
</evidence>
<feature type="domain" description="Flagellar basal body rod protein N-terminal" evidence="6">
    <location>
        <begin position="8"/>
        <end position="35"/>
    </location>
</feature>
<organism evidence="10 11">
    <name type="scientific">Isachenkonia alkalipeptolytica</name>
    <dbReference type="NCBI Taxonomy" id="2565777"/>
    <lineage>
        <taxon>Bacteria</taxon>
        <taxon>Bacillati</taxon>
        <taxon>Bacillota</taxon>
        <taxon>Clostridia</taxon>
        <taxon>Eubacteriales</taxon>
        <taxon>Clostridiaceae</taxon>
        <taxon>Isachenkonia</taxon>
    </lineage>
</organism>
<keyword evidence="4 5" id="KW-0975">Bacterial flagellum</keyword>
<feature type="domain" description="Flagellar basal-body/hook protein C-terminal" evidence="7">
    <location>
        <begin position="394"/>
        <end position="438"/>
    </location>
</feature>
<evidence type="ECO:0000256" key="3">
    <source>
        <dbReference type="ARBA" id="ARBA00019015"/>
    </source>
</evidence>
<keyword evidence="11" id="KW-1185">Reference proteome</keyword>
<dbReference type="InterPro" id="IPR001444">
    <property type="entry name" value="Flag_bb_rod_N"/>
</dbReference>
<dbReference type="InterPro" id="IPR037058">
    <property type="entry name" value="Falgellar_hook_FlgE_sf"/>
</dbReference>
<dbReference type="InterPro" id="IPR019776">
    <property type="entry name" value="Flagellar_basal_body_rod_CS"/>
</dbReference>
<name>A0AA43XJM0_9CLOT</name>
<evidence type="ECO:0000256" key="4">
    <source>
        <dbReference type="ARBA" id="ARBA00023143"/>
    </source>
</evidence>
<evidence type="ECO:0000259" key="7">
    <source>
        <dbReference type="Pfam" id="PF06429"/>
    </source>
</evidence>
<dbReference type="GO" id="GO:0005829">
    <property type="term" value="C:cytosol"/>
    <property type="evidence" value="ECO:0007669"/>
    <property type="project" value="TreeGrafter"/>
</dbReference>
<dbReference type="PROSITE" id="PS00588">
    <property type="entry name" value="FLAGELLA_BB_ROD"/>
    <property type="match status" value="1"/>
</dbReference>
<dbReference type="Pfam" id="PF00460">
    <property type="entry name" value="Flg_bb_rod"/>
    <property type="match status" value="1"/>
</dbReference>
<feature type="domain" description="Flagellar hook protein FlgE D2" evidence="8">
    <location>
        <begin position="205"/>
        <end position="320"/>
    </location>
</feature>
<proteinExistence type="inferred from homology"/>
<dbReference type="GO" id="GO:0071978">
    <property type="term" value="P:bacterial-type flagellum-dependent swarming motility"/>
    <property type="evidence" value="ECO:0007669"/>
    <property type="project" value="TreeGrafter"/>
</dbReference>
<evidence type="ECO:0000259" key="6">
    <source>
        <dbReference type="Pfam" id="PF00460"/>
    </source>
</evidence>
<dbReference type="PANTHER" id="PTHR30435:SF1">
    <property type="entry name" value="FLAGELLAR HOOK PROTEIN FLGE"/>
    <property type="match status" value="1"/>
</dbReference>
<keyword evidence="10" id="KW-0282">Flagellum</keyword>
<sequence>MMRSMFSGVSGLSAHQLKMDTVGNNIANVNTVGYKGSRTTFQEVFTQTIQGAGAPQDGLGGTNPRQVGLGIDVSSMDTFHIQGAVERTDYATDMMINGEGFFMVSDDPNFADRSYTRAGNFSLDGTGNLVTPNGERVLGYLADEAGNLGNNIEGIQISQGETFPPQATENVELTGTLNSRVAIASAEGDQPEVQDVIENISEELTDEQRATIADRQNIQVFDSLGGMHNIELAFIKTGEDTYQVEAFYLDDDGNLNHIEDIDDNELTFDGNGSLTDGGAIQIELEDLPGGAEDLGFNLDLSNLKMFDNPSNVKLEERDGYSQGALEDFSVSQTGEVIGNFDNGQRRILGQMAIASFTNPGGLEKTGGNNYRETANSGNINVGNPGTQGLGVINSGALEMSNVDLSKEFTDMITTQRGFQANSRIITTSDEMLQEVVNMKR</sequence>
<dbReference type="InterPro" id="IPR037925">
    <property type="entry name" value="FlgE/F/G-like"/>
</dbReference>
<comment type="similarity">
    <text evidence="2 5">Belongs to the flagella basal body rod proteins family.</text>
</comment>
<dbReference type="InterPro" id="IPR020013">
    <property type="entry name" value="Flagellar_FlgE/F/G"/>
</dbReference>
<keyword evidence="10" id="KW-0969">Cilium</keyword>
<evidence type="ECO:0000313" key="11">
    <source>
        <dbReference type="Proteomes" id="UP000449710"/>
    </source>
</evidence>
<dbReference type="GO" id="GO:0009424">
    <property type="term" value="C:bacterial-type flagellum hook"/>
    <property type="evidence" value="ECO:0007669"/>
    <property type="project" value="TreeGrafter"/>
</dbReference>
<dbReference type="InterPro" id="IPR053967">
    <property type="entry name" value="LlgE_F_G-like_D1"/>
</dbReference>
<dbReference type="Proteomes" id="UP000449710">
    <property type="component" value="Unassembled WGS sequence"/>
</dbReference>
<dbReference type="NCBIfam" id="TIGR03506">
    <property type="entry name" value="FlgEFG_subfam"/>
    <property type="match status" value="1"/>
</dbReference>
<evidence type="ECO:0000259" key="8">
    <source>
        <dbReference type="Pfam" id="PF07559"/>
    </source>
</evidence>
<evidence type="ECO:0000256" key="2">
    <source>
        <dbReference type="ARBA" id="ARBA00009677"/>
    </source>
</evidence>
<comment type="function">
    <text evidence="5">A flexible structure which links the flagellar filament to the drive apparatus in the basal body.</text>
</comment>
<comment type="caution">
    <text evidence="10">The sequence shown here is derived from an EMBL/GenBank/DDBJ whole genome shotgun (WGS) entry which is preliminary data.</text>
</comment>
<dbReference type="SUPFAM" id="SSF117143">
    <property type="entry name" value="Flagellar hook protein flgE"/>
    <property type="match status" value="1"/>
</dbReference>
<reference evidence="10 11" key="1">
    <citation type="submission" date="2019-04" db="EMBL/GenBank/DDBJ databases">
        <title>Isachenkonia alkalipeptolytica gen. nov. sp. nov. a new anaerobic, alkiliphilic organothrophic bacterium capable to reduce synthesized ferrihydrite isolated from a soda lake.</title>
        <authorList>
            <person name="Toshchakov S.V."/>
            <person name="Zavarzina D.G."/>
            <person name="Zhilina T.N."/>
            <person name="Kostrikina N.A."/>
            <person name="Kublanov I.V."/>
        </authorList>
    </citation>
    <scope>NUCLEOTIDE SEQUENCE [LARGE SCALE GENOMIC DNA]</scope>
    <source>
        <strain evidence="10 11">Z-1701</strain>
    </source>
</reference>
<comment type="subcellular location">
    <subcellularLocation>
        <location evidence="1 5">Bacterial flagellum basal body</location>
    </subcellularLocation>
</comment>
<keyword evidence="10" id="KW-0966">Cell projection</keyword>
<evidence type="ECO:0000256" key="5">
    <source>
        <dbReference type="RuleBase" id="RU362116"/>
    </source>
</evidence>
<dbReference type="Gene3D" id="2.60.98.20">
    <property type="entry name" value="Flagellar hook protein FlgE"/>
    <property type="match status" value="1"/>
</dbReference>
<dbReference type="InterPro" id="IPR010930">
    <property type="entry name" value="Flg_bb/hook_C_dom"/>
</dbReference>
<feature type="domain" description="Flagellar hook protein FlgE/F/G-like D1" evidence="9">
    <location>
        <begin position="95"/>
        <end position="159"/>
    </location>
</feature>
<dbReference type="RefSeq" id="WP_160719114.1">
    <property type="nucleotide sequence ID" value="NZ_SUMG01000003.1"/>
</dbReference>
<dbReference type="Pfam" id="PF22692">
    <property type="entry name" value="LlgE_F_G_D1"/>
    <property type="match status" value="1"/>
</dbReference>
<dbReference type="PANTHER" id="PTHR30435">
    <property type="entry name" value="FLAGELLAR PROTEIN"/>
    <property type="match status" value="1"/>
</dbReference>
<dbReference type="Pfam" id="PF06429">
    <property type="entry name" value="Flg_bbr_C"/>
    <property type="match status" value="1"/>
</dbReference>